<feature type="compositionally biased region" description="Polar residues" evidence="6">
    <location>
        <begin position="226"/>
        <end position="236"/>
    </location>
</feature>
<dbReference type="SUPFAM" id="SSF55874">
    <property type="entry name" value="ATPase domain of HSP90 chaperone/DNA topoisomerase II/histidine kinase"/>
    <property type="match status" value="1"/>
</dbReference>
<organism evidence="7 8">
    <name type="scientific">Lentiprolixibacter aurantiacus</name>
    <dbReference type="NCBI Taxonomy" id="2993939"/>
    <lineage>
        <taxon>Bacteria</taxon>
        <taxon>Pseudomonadati</taxon>
        <taxon>Bacteroidota</taxon>
        <taxon>Flavobacteriia</taxon>
        <taxon>Flavobacteriales</taxon>
        <taxon>Flavobacteriaceae</taxon>
        <taxon>Lentiprolixibacter</taxon>
    </lineage>
</organism>
<dbReference type="Gene3D" id="3.30.565.10">
    <property type="entry name" value="Histidine kinase-like ATPase, C-terminal domain"/>
    <property type="match status" value="1"/>
</dbReference>
<dbReference type="AlphaFoldDB" id="A0AAE3SNZ5"/>
<evidence type="ECO:0000256" key="1">
    <source>
        <dbReference type="ARBA" id="ARBA00008239"/>
    </source>
</evidence>
<evidence type="ECO:0000313" key="8">
    <source>
        <dbReference type="Proteomes" id="UP001207116"/>
    </source>
</evidence>
<feature type="binding site" evidence="5">
    <location>
        <position position="35"/>
    </location>
    <ligand>
        <name>ATP</name>
        <dbReference type="ChEBI" id="CHEBI:30616"/>
    </ligand>
</feature>
<dbReference type="InterPro" id="IPR019805">
    <property type="entry name" value="Heat_shock_protein_90_CS"/>
</dbReference>
<dbReference type="CDD" id="cd16927">
    <property type="entry name" value="HATPase_Hsp90-like"/>
    <property type="match status" value="1"/>
</dbReference>
<feature type="compositionally biased region" description="Basic and acidic residues" evidence="6">
    <location>
        <begin position="209"/>
        <end position="220"/>
    </location>
</feature>
<dbReference type="GO" id="GO:0005524">
    <property type="term" value="F:ATP binding"/>
    <property type="evidence" value="ECO:0007669"/>
    <property type="project" value="UniProtKB-KW"/>
</dbReference>
<proteinExistence type="inferred from homology"/>
<evidence type="ECO:0000313" key="7">
    <source>
        <dbReference type="EMBL" id="MCX2720164.1"/>
    </source>
</evidence>
<evidence type="ECO:0000256" key="6">
    <source>
        <dbReference type="SAM" id="MobiDB-lite"/>
    </source>
</evidence>
<dbReference type="RefSeq" id="WP_266013786.1">
    <property type="nucleotide sequence ID" value="NZ_JAPFQP010000003.1"/>
</dbReference>
<dbReference type="EMBL" id="JAPFQP010000003">
    <property type="protein sequence ID" value="MCX2720164.1"/>
    <property type="molecule type" value="Genomic_DNA"/>
</dbReference>
<dbReference type="PIRSF" id="PIRSF002583">
    <property type="entry name" value="Hsp90"/>
    <property type="match status" value="1"/>
</dbReference>
<dbReference type="InterPro" id="IPR037196">
    <property type="entry name" value="HSP90_C"/>
</dbReference>
<dbReference type="Pfam" id="PF00183">
    <property type="entry name" value="HSP90"/>
    <property type="match status" value="1"/>
</dbReference>
<comment type="caution">
    <text evidence="7">The sequence shown here is derived from an EMBL/GenBank/DDBJ whole genome shotgun (WGS) entry which is preliminary data.</text>
</comment>
<reference evidence="7" key="1">
    <citation type="submission" date="2022-11" db="EMBL/GenBank/DDBJ databases">
        <title>The characterization of three novel Bacteroidetes species and genomic analysis of their roles in tidal elemental geochemical cycles.</title>
        <authorList>
            <person name="Ma K.-J."/>
        </authorList>
    </citation>
    <scope>NUCLEOTIDE SEQUENCE</scope>
    <source>
        <strain evidence="7">M415</strain>
    </source>
</reference>
<dbReference type="InterPro" id="IPR036890">
    <property type="entry name" value="HATPase_C_sf"/>
</dbReference>
<protein>
    <submittedName>
        <fullName evidence="7">Molecular chaperone HtpG</fullName>
    </submittedName>
</protein>
<evidence type="ECO:0000256" key="2">
    <source>
        <dbReference type="ARBA" id="ARBA00022741"/>
    </source>
</evidence>
<dbReference type="GO" id="GO:0051082">
    <property type="term" value="F:unfolded protein binding"/>
    <property type="evidence" value="ECO:0007669"/>
    <property type="project" value="InterPro"/>
</dbReference>
<dbReference type="InterPro" id="IPR020568">
    <property type="entry name" value="Ribosomal_Su5_D2-typ_SF"/>
</dbReference>
<feature type="binding site" evidence="5">
    <location>
        <position position="76"/>
    </location>
    <ligand>
        <name>ATP</name>
        <dbReference type="ChEBI" id="CHEBI:30616"/>
    </ligand>
</feature>
<accession>A0AAE3SNZ5</accession>
<dbReference type="InterPro" id="IPR020575">
    <property type="entry name" value="Hsp90_N"/>
</dbReference>
<gene>
    <name evidence="7" type="primary">htpG</name>
    <name evidence="7" type="ORF">OO016_11180</name>
</gene>
<evidence type="ECO:0000256" key="4">
    <source>
        <dbReference type="ARBA" id="ARBA00023186"/>
    </source>
</evidence>
<dbReference type="SUPFAM" id="SSF110942">
    <property type="entry name" value="HSP90 C-terminal domain"/>
    <property type="match status" value="1"/>
</dbReference>
<name>A0AAE3SNZ5_9FLAO</name>
<dbReference type="PANTHER" id="PTHR11528">
    <property type="entry name" value="HEAT SHOCK PROTEIN 90 FAMILY MEMBER"/>
    <property type="match status" value="1"/>
</dbReference>
<keyword evidence="4" id="KW-0143">Chaperone</keyword>
<evidence type="ECO:0000256" key="5">
    <source>
        <dbReference type="PIRSR" id="PIRSR002583-1"/>
    </source>
</evidence>
<sequence>MATGKINVSVDNIFPLIKKFLYSDHEIFLRELVSNATDATLKLKHLVSIGEAKVEYGDPIIEIKADKKGKKLHIIDQGLGMTEEEVKKYINEVAFSGAEEFLDKYKDAEKDTGIIGHFGLGFYSSFMVADKVEIITKSFKDAPAVHWSCDGSPNFSIKEAKKDTHGTEIILHIGENDTEFLEESRISELLRKYNKFMPIPIKFGTRTETLPKPEDAKPEDPAPTQEVDNIINNPNPAWTKKPADLEDEDYKSFYRELYPMQFEEPLFHIHLNVDYPFNLTGILYFPKLTTDLSIQKDRIQLYQNQVFVTDNVEGIVPEFLTMLKGVIDSPDIPLNVSRSYLQADSAVKKISSYITRKVADKLNSLFKNNREDFESKWNDIKIVIEYGMLSEEKFFEKAEKFALYPSVDGNFYTFEELKEKIKDLQTDKDDKLVVLYASDKEAQHSYIEAAKSRGYEVLLLDSPIVGHLLQKMETSNDKLSFARVDADHLDNLIKKEDTQISKLTDEEKDKLKTNIEEVISDKGFTIQMEALDSEAAPFIITEPEFMRRMKEMQQTGGGMFGMGNMPDMYNLVVNANHPLVSEILNTRTAKKRERLINQSLDLARLSKGLLKGEELTKFIQRSYEMVK</sequence>
<dbReference type="SUPFAM" id="SSF54211">
    <property type="entry name" value="Ribosomal protein S5 domain 2-like"/>
    <property type="match status" value="1"/>
</dbReference>
<feature type="binding site" evidence="5">
    <location>
        <position position="338"/>
    </location>
    <ligand>
        <name>ATP</name>
        <dbReference type="ChEBI" id="CHEBI:30616"/>
    </ligand>
</feature>
<dbReference type="PRINTS" id="PR00775">
    <property type="entry name" value="HEATSHOCK90"/>
</dbReference>
<feature type="binding site" evidence="5">
    <location>
        <position position="167"/>
    </location>
    <ligand>
        <name>ATP</name>
        <dbReference type="ChEBI" id="CHEBI:30616"/>
    </ligand>
</feature>
<dbReference type="Gene3D" id="1.20.120.790">
    <property type="entry name" value="Heat shock protein 90, C-terminal domain"/>
    <property type="match status" value="1"/>
</dbReference>
<dbReference type="FunFam" id="3.30.230.80:FF:000008">
    <property type="entry name" value="Molecular chaperone HtpG"/>
    <property type="match status" value="1"/>
</dbReference>
<dbReference type="Gene3D" id="3.40.50.11260">
    <property type="match status" value="1"/>
</dbReference>
<keyword evidence="2 5" id="KW-0547">Nucleotide-binding</keyword>
<feature type="region of interest" description="Disordered" evidence="6">
    <location>
        <begin position="206"/>
        <end position="242"/>
    </location>
</feature>
<dbReference type="Pfam" id="PF13589">
    <property type="entry name" value="HATPase_c_3"/>
    <property type="match status" value="1"/>
</dbReference>
<keyword evidence="3 5" id="KW-0067">ATP-binding</keyword>
<comment type="similarity">
    <text evidence="1">Belongs to the heat shock protein 90 family.</text>
</comment>
<dbReference type="PROSITE" id="PS00298">
    <property type="entry name" value="HSP90"/>
    <property type="match status" value="1"/>
</dbReference>
<dbReference type="NCBIfam" id="NF003555">
    <property type="entry name" value="PRK05218.1"/>
    <property type="match status" value="1"/>
</dbReference>
<feature type="binding site" evidence="5">
    <location>
        <position position="81"/>
    </location>
    <ligand>
        <name>ATP</name>
        <dbReference type="ChEBI" id="CHEBI:30616"/>
    </ligand>
</feature>
<keyword evidence="8" id="KW-1185">Reference proteome</keyword>
<dbReference type="Gene3D" id="3.30.230.80">
    <property type="match status" value="1"/>
</dbReference>
<evidence type="ECO:0000256" key="3">
    <source>
        <dbReference type="ARBA" id="ARBA00022840"/>
    </source>
</evidence>
<feature type="binding site" evidence="5">
    <location>
        <position position="31"/>
    </location>
    <ligand>
        <name>ATP</name>
        <dbReference type="ChEBI" id="CHEBI:30616"/>
    </ligand>
</feature>
<dbReference type="GO" id="GO:0140662">
    <property type="term" value="F:ATP-dependent protein folding chaperone"/>
    <property type="evidence" value="ECO:0007669"/>
    <property type="project" value="InterPro"/>
</dbReference>
<dbReference type="Proteomes" id="UP001207116">
    <property type="component" value="Unassembled WGS sequence"/>
</dbReference>
<dbReference type="GO" id="GO:0016887">
    <property type="term" value="F:ATP hydrolysis activity"/>
    <property type="evidence" value="ECO:0007669"/>
    <property type="project" value="InterPro"/>
</dbReference>
<dbReference type="InterPro" id="IPR001404">
    <property type="entry name" value="Hsp90_fam"/>
</dbReference>
<feature type="binding site" evidence="5">
    <location>
        <begin position="96"/>
        <end position="97"/>
    </location>
    <ligand>
        <name>ATP</name>
        <dbReference type="ChEBI" id="CHEBI:30616"/>
    </ligand>
</feature>